<name>A0A2V4T2P0_9BURK</name>
<dbReference type="CDD" id="cd00085">
    <property type="entry name" value="HNHc"/>
    <property type="match status" value="1"/>
</dbReference>
<gene>
    <name evidence="2" type="ORF">C7410_14749</name>
</gene>
<dbReference type="GO" id="GO:0008270">
    <property type="term" value="F:zinc ion binding"/>
    <property type="evidence" value="ECO:0007669"/>
    <property type="project" value="InterPro"/>
</dbReference>
<sequence length="160" mass="17976">MSTLAQLTKRRAKFEVFLTERGAQILQPTNEWEVLRFRSQTGVSIIYRNAQDGITFTGDSADAWNAFSKGQPWRGTPATKSPKNVDGKMRAIIKRDGENCFYCGHLTNEEDRTIEHLVSRTHGGPNHLSNMFLAHRKCNAKAGCLSAVEKIRLRDKGGLQ</sequence>
<proteinExistence type="predicted"/>
<dbReference type="RefSeq" id="WP_110857757.1">
    <property type="nucleotide sequence ID" value="NZ_QJSQ01000047.1"/>
</dbReference>
<dbReference type="Gene3D" id="1.10.30.50">
    <property type="match status" value="1"/>
</dbReference>
<dbReference type="Proteomes" id="UP000247772">
    <property type="component" value="Unassembled WGS sequence"/>
</dbReference>
<accession>A0A2V4T2P0</accession>
<feature type="domain" description="HNH nuclease" evidence="1">
    <location>
        <begin position="88"/>
        <end position="140"/>
    </location>
</feature>
<protein>
    <submittedName>
        <fullName evidence="2">HNH endonuclease</fullName>
    </submittedName>
</protein>
<dbReference type="OrthoDB" id="9134725at2"/>
<dbReference type="EMBL" id="QJSQ01000047">
    <property type="protein sequence ID" value="PYE13394.1"/>
    <property type="molecule type" value="Genomic_DNA"/>
</dbReference>
<comment type="caution">
    <text evidence="2">The sequence shown here is derived from an EMBL/GenBank/DDBJ whole genome shotgun (WGS) entry which is preliminary data.</text>
</comment>
<dbReference type="InterPro" id="IPR002711">
    <property type="entry name" value="HNH"/>
</dbReference>
<dbReference type="SMART" id="SM00507">
    <property type="entry name" value="HNHc"/>
    <property type="match status" value="1"/>
</dbReference>
<keyword evidence="2" id="KW-0540">Nuclease</keyword>
<evidence type="ECO:0000313" key="2">
    <source>
        <dbReference type="EMBL" id="PYE13394.1"/>
    </source>
</evidence>
<dbReference type="GO" id="GO:0003676">
    <property type="term" value="F:nucleic acid binding"/>
    <property type="evidence" value="ECO:0007669"/>
    <property type="project" value="InterPro"/>
</dbReference>
<dbReference type="InterPro" id="IPR003615">
    <property type="entry name" value="HNH_nuc"/>
</dbReference>
<dbReference type="AlphaFoldDB" id="A0A2V4T2P0"/>
<evidence type="ECO:0000259" key="1">
    <source>
        <dbReference type="SMART" id="SM00507"/>
    </source>
</evidence>
<keyword evidence="2" id="KW-0255">Endonuclease</keyword>
<evidence type="ECO:0000313" key="3">
    <source>
        <dbReference type="Proteomes" id="UP000247772"/>
    </source>
</evidence>
<keyword evidence="2" id="KW-0378">Hydrolase</keyword>
<reference evidence="2 3" key="1">
    <citation type="submission" date="2018-06" db="EMBL/GenBank/DDBJ databases">
        <title>Genomic Encyclopedia of Type Strains, Phase IV (KMG-V): Genome sequencing to study the core and pangenomes of soil and plant-associated prokaryotes.</title>
        <authorList>
            <person name="Whitman W."/>
        </authorList>
    </citation>
    <scope>NUCLEOTIDE SEQUENCE [LARGE SCALE GENOMIC DNA]</scope>
    <source>
        <strain evidence="2 3">SRCL-318</strain>
    </source>
</reference>
<dbReference type="Pfam" id="PF01844">
    <property type="entry name" value="HNH"/>
    <property type="match status" value="1"/>
</dbReference>
<dbReference type="GO" id="GO:0004519">
    <property type="term" value="F:endonuclease activity"/>
    <property type="evidence" value="ECO:0007669"/>
    <property type="project" value="UniProtKB-KW"/>
</dbReference>
<organism evidence="2 3">
    <name type="scientific">Paraburkholderia silvatlantica</name>
    <dbReference type="NCBI Taxonomy" id="321895"/>
    <lineage>
        <taxon>Bacteria</taxon>
        <taxon>Pseudomonadati</taxon>
        <taxon>Pseudomonadota</taxon>
        <taxon>Betaproteobacteria</taxon>
        <taxon>Burkholderiales</taxon>
        <taxon>Burkholderiaceae</taxon>
        <taxon>Paraburkholderia</taxon>
    </lineage>
</organism>